<accession>A0A8S0YUD9</accession>
<dbReference type="Proteomes" id="UP000494106">
    <property type="component" value="Unassembled WGS sequence"/>
</dbReference>
<dbReference type="Proteomes" id="UP000494256">
    <property type="component" value="Unassembled WGS sequence"/>
</dbReference>
<comment type="caution">
    <text evidence="1">The sequence shown here is derived from an EMBL/GenBank/DDBJ whole genome shotgun (WGS) entry which is preliminary data.</text>
</comment>
<evidence type="ECO:0000313" key="1">
    <source>
        <dbReference type="EMBL" id="CAB3222979.1"/>
    </source>
</evidence>
<sequence length="82" mass="8800">MSEEHEEEQVITNQPLSNKQTLLRNAPQVIQDDGSTEACLECCCAVAETTAEIASDSNNDNYSGGDWNCGDCDCGDCSCFGD</sequence>
<proteinExistence type="predicted"/>
<evidence type="ECO:0000313" key="2">
    <source>
        <dbReference type="EMBL" id="CAB3257670.1"/>
    </source>
</evidence>
<name>A0A8S0YUD9_ARCPL</name>
<dbReference type="AlphaFoldDB" id="A0A8S0YUD9"/>
<evidence type="ECO:0000313" key="4">
    <source>
        <dbReference type="Proteomes" id="UP000494256"/>
    </source>
</evidence>
<keyword evidence="3" id="KW-1185">Reference proteome</keyword>
<dbReference type="EMBL" id="CADEBC010000123">
    <property type="protein sequence ID" value="CAB3222979.1"/>
    <property type="molecule type" value="Genomic_DNA"/>
</dbReference>
<dbReference type="OrthoDB" id="10475962at2759"/>
<dbReference type="EMBL" id="CADEBD010000553">
    <property type="protein sequence ID" value="CAB3257670.1"/>
    <property type="molecule type" value="Genomic_DNA"/>
</dbReference>
<evidence type="ECO:0000313" key="3">
    <source>
        <dbReference type="Proteomes" id="UP000494106"/>
    </source>
</evidence>
<protein>
    <submittedName>
        <fullName evidence="1">Uncharacterized protein</fullName>
    </submittedName>
</protein>
<gene>
    <name evidence="1" type="ORF">APLA_LOCUS1401</name>
    <name evidence="2" type="ORF">APLA_LOCUS15986</name>
</gene>
<reference evidence="3 4" key="1">
    <citation type="submission" date="2020-04" db="EMBL/GenBank/DDBJ databases">
        <authorList>
            <person name="Wallbank WR R."/>
            <person name="Pardo Diaz C."/>
            <person name="Kozak K."/>
            <person name="Martin S."/>
            <person name="Jiggins C."/>
            <person name="Moest M."/>
            <person name="Warren A I."/>
            <person name="Byers J.R.P. K."/>
            <person name="Montejo-Kovacevich G."/>
            <person name="Yen C E."/>
        </authorList>
    </citation>
    <scope>NUCLEOTIDE SEQUENCE [LARGE SCALE GENOMIC DNA]</scope>
</reference>
<organism evidence="1 3">
    <name type="scientific">Arctia plantaginis</name>
    <name type="common">Wood tiger moth</name>
    <name type="synonym">Phalaena plantaginis</name>
    <dbReference type="NCBI Taxonomy" id="874455"/>
    <lineage>
        <taxon>Eukaryota</taxon>
        <taxon>Metazoa</taxon>
        <taxon>Ecdysozoa</taxon>
        <taxon>Arthropoda</taxon>
        <taxon>Hexapoda</taxon>
        <taxon>Insecta</taxon>
        <taxon>Pterygota</taxon>
        <taxon>Neoptera</taxon>
        <taxon>Endopterygota</taxon>
        <taxon>Lepidoptera</taxon>
        <taxon>Glossata</taxon>
        <taxon>Ditrysia</taxon>
        <taxon>Noctuoidea</taxon>
        <taxon>Erebidae</taxon>
        <taxon>Arctiinae</taxon>
        <taxon>Arctia</taxon>
    </lineage>
</organism>